<accession>I8T6W1</accession>
<dbReference type="Gene3D" id="1.10.287.470">
    <property type="entry name" value="Helix hairpin bin"/>
    <property type="match status" value="2"/>
</dbReference>
<dbReference type="EMBL" id="AKGD01000002">
    <property type="protein sequence ID" value="EIT69680.1"/>
    <property type="molecule type" value="Genomic_DNA"/>
</dbReference>
<comment type="similarity">
    <text evidence="1">Belongs to the membrane fusion protein (MFP) (TC 8.A.1) family.</text>
</comment>
<name>I8T6W1_9GAMM</name>
<dbReference type="Proteomes" id="UP000003704">
    <property type="component" value="Unassembled WGS sequence"/>
</dbReference>
<evidence type="ECO:0000259" key="6">
    <source>
        <dbReference type="Pfam" id="PF25954"/>
    </source>
</evidence>
<evidence type="ECO:0000259" key="4">
    <source>
        <dbReference type="Pfam" id="PF25876"/>
    </source>
</evidence>
<evidence type="ECO:0000256" key="1">
    <source>
        <dbReference type="ARBA" id="ARBA00009477"/>
    </source>
</evidence>
<evidence type="ECO:0000256" key="3">
    <source>
        <dbReference type="SAM" id="Phobius"/>
    </source>
</evidence>
<evidence type="ECO:0000313" key="7">
    <source>
        <dbReference type="EMBL" id="EIT69680.1"/>
    </source>
</evidence>
<dbReference type="RefSeq" id="WP_007186201.1">
    <property type="nucleotide sequence ID" value="NZ_AKGD01000002.1"/>
</dbReference>
<dbReference type="AlphaFoldDB" id="I8T6W1"/>
<feature type="coiled-coil region" evidence="2">
    <location>
        <begin position="82"/>
        <end position="210"/>
    </location>
</feature>
<dbReference type="InterPro" id="IPR058792">
    <property type="entry name" value="Beta-barrel_RND_2"/>
</dbReference>
<feature type="domain" description="Multidrug resistance protein MdtA-like alpha-helical hairpin" evidence="4">
    <location>
        <begin position="122"/>
        <end position="185"/>
    </location>
</feature>
<dbReference type="PANTHER" id="PTHR30386:SF24">
    <property type="entry name" value="MULTIDRUG RESISTANCE EFFLUX PUMP"/>
    <property type="match status" value="1"/>
</dbReference>
<keyword evidence="8" id="KW-1185">Reference proteome</keyword>
<dbReference type="OrthoDB" id="9811754at2"/>
<dbReference type="InterPro" id="IPR058624">
    <property type="entry name" value="MdtA-like_HH"/>
</dbReference>
<feature type="domain" description="CusB-like beta-barrel" evidence="6">
    <location>
        <begin position="257"/>
        <end position="296"/>
    </location>
</feature>
<dbReference type="PANTHER" id="PTHR30386">
    <property type="entry name" value="MEMBRANE FUSION SUBUNIT OF EMRAB-TOLC MULTIDRUG EFFLUX PUMP"/>
    <property type="match status" value="1"/>
</dbReference>
<dbReference type="InterPro" id="IPR050739">
    <property type="entry name" value="MFP"/>
</dbReference>
<dbReference type="InterPro" id="IPR058625">
    <property type="entry name" value="MdtA-like_BSH"/>
</dbReference>
<dbReference type="SUPFAM" id="SSF111369">
    <property type="entry name" value="HlyD-like secretion proteins"/>
    <property type="match status" value="3"/>
</dbReference>
<dbReference type="Gene3D" id="2.40.30.170">
    <property type="match status" value="1"/>
</dbReference>
<feature type="domain" description="Multidrug resistance protein MdtA-like barrel-sandwich hybrid" evidence="5">
    <location>
        <begin position="51"/>
        <end position="248"/>
    </location>
</feature>
<sequence>MNDSTPPQKTSKAPIAIAVLAAAAIGAGIWWWTSRGYESTDDAFIQADVTMVAPRVSGTVTKVYVSDNQIVAAGALLFELDAEDFKARLRQAQANLAAAKAQALSAQADLELTRTRAPAGVTQAQAGLAAARAQADRAKSDVTRYEALYAKDEVSKQILEQAQTNYRAMRAQADQAVAALTSARTTPEQIAAKEAQLASAQAAEAQAQAAVDQSALQLGYTQVKAPSAGRVTRKNVQLGSQLQAGAPVLALVGNAPWIVANFKETQLEHLRVGQPVDVKVDAYPGQHFTARVQSLQAGTGSAFSLLPAENATGNFVKVVQRVPVKLVFDPAPDAALHLAPGMSVVPRVDVRHEDGTRLAAAQ</sequence>
<reference evidence="7 8" key="1">
    <citation type="journal article" date="2012" name="J. Bacteriol.">
        <title>Genome Sequence of n-Alkane-Degrading Hydrocarboniphaga effusa Strain AP103T (ATCC BAA-332T).</title>
        <authorList>
            <person name="Chang H.K."/>
            <person name="Zylstra G.J."/>
            <person name="Chae J.C."/>
        </authorList>
    </citation>
    <scope>NUCLEOTIDE SEQUENCE [LARGE SCALE GENOMIC DNA]</scope>
    <source>
        <strain evidence="7 8">AP103</strain>
    </source>
</reference>
<evidence type="ECO:0000256" key="2">
    <source>
        <dbReference type="SAM" id="Coils"/>
    </source>
</evidence>
<comment type="caution">
    <text evidence="7">The sequence shown here is derived from an EMBL/GenBank/DDBJ whole genome shotgun (WGS) entry which is preliminary data.</text>
</comment>
<evidence type="ECO:0000313" key="8">
    <source>
        <dbReference type="Proteomes" id="UP000003704"/>
    </source>
</evidence>
<keyword evidence="2" id="KW-0175">Coiled coil</keyword>
<keyword evidence="3" id="KW-1133">Transmembrane helix</keyword>
<feature type="transmembrane region" description="Helical" evidence="3">
    <location>
        <begin position="12"/>
        <end position="32"/>
    </location>
</feature>
<dbReference type="Pfam" id="PF25876">
    <property type="entry name" value="HH_MFP_RND"/>
    <property type="match status" value="1"/>
</dbReference>
<proteinExistence type="inferred from homology"/>
<gene>
    <name evidence="7" type="ORF">WQQ_32620</name>
</gene>
<dbReference type="Pfam" id="PF25917">
    <property type="entry name" value="BSH_RND"/>
    <property type="match status" value="1"/>
</dbReference>
<organism evidence="7 8">
    <name type="scientific">Hydrocarboniphaga effusa AP103</name>
    <dbReference type="NCBI Taxonomy" id="1172194"/>
    <lineage>
        <taxon>Bacteria</taxon>
        <taxon>Pseudomonadati</taxon>
        <taxon>Pseudomonadota</taxon>
        <taxon>Gammaproteobacteria</taxon>
        <taxon>Nevskiales</taxon>
        <taxon>Nevskiaceae</taxon>
        <taxon>Hydrocarboniphaga</taxon>
    </lineage>
</organism>
<keyword evidence="3" id="KW-0812">Transmembrane</keyword>
<dbReference type="STRING" id="1172194.WQQ_32620"/>
<protein>
    <submittedName>
        <fullName evidence="7">Uncharacterized protein</fullName>
    </submittedName>
</protein>
<dbReference type="Gene3D" id="2.40.50.100">
    <property type="match status" value="1"/>
</dbReference>
<dbReference type="Pfam" id="PF25954">
    <property type="entry name" value="Beta-barrel_RND_2"/>
    <property type="match status" value="1"/>
</dbReference>
<dbReference type="GO" id="GO:0055085">
    <property type="term" value="P:transmembrane transport"/>
    <property type="evidence" value="ECO:0007669"/>
    <property type="project" value="InterPro"/>
</dbReference>
<evidence type="ECO:0000259" key="5">
    <source>
        <dbReference type="Pfam" id="PF25917"/>
    </source>
</evidence>
<dbReference type="PATRIC" id="fig|1172194.4.peg.3162"/>
<keyword evidence="3" id="KW-0472">Membrane</keyword>